<keyword evidence="1" id="KW-0472">Membrane</keyword>
<sequence length="132" mass="15029">MVKRFVLTPRNIFLVDALGAFLSFSFLLVILLKFNGYIGMPNFLLTLLLIIALLLGLFSASCFLLVSRLWRSLLLTVIGLNVCYCLVTLVLVIFHLKDLKPLGVIYFFGEIIVISTLVMVEWSVWRDAWSIK</sequence>
<gene>
    <name evidence="2" type="ORF">DQQ10_12945</name>
</gene>
<accession>A0A364Y2G8</accession>
<reference evidence="2 3" key="1">
    <citation type="submission" date="2018-06" db="EMBL/GenBank/DDBJ databases">
        <title>Chryseolinea flavus sp. nov., a member of the phylum Bacteroidetes isolated from soil.</title>
        <authorList>
            <person name="Li Y."/>
            <person name="Wang J."/>
        </authorList>
    </citation>
    <scope>NUCLEOTIDE SEQUENCE [LARGE SCALE GENOMIC DNA]</scope>
    <source>
        <strain evidence="2 3">SDU1-6</strain>
    </source>
</reference>
<comment type="caution">
    <text evidence="2">The sequence shown here is derived from an EMBL/GenBank/DDBJ whole genome shotgun (WGS) entry which is preliminary data.</text>
</comment>
<keyword evidence="1" id="KW-0812">Transmembrane</keyword>
<feature type="transmembrane region" description="Helical" evidence="1">
    <location>
        <begin position="12"/>
        <end position="32"/>
    </location>
</feature>
<feature type="transmembrane region" description="Helical" evidence="1">
    <location>
        <begin position="44"/>
        <end position="66"/>
    </location>
</feature>
<evidence type="ECO:0000313" key="2">
    <source>
        <dbReference type="EMBL" id="RAW00502.1"/>
    </source>
</evidence>
<keyword evidence="1" id="KW-1133">Transmembrane helix</keyword>
<evidence type="ECO:0000256" key="1">
    <source>
        <dbReference type="SAM" id="Phobius"/>
    </source>
</evidence>
<protein>
    <submittedName>
        <fullName evidence="2">Uncharacterized protein</fullName>
    </submittedName>
</protein>
<dbReference type="AlphaFoldDB" id="A0A364Y2G8"/>
<feature type="transmembrane region" description="Helical" evidence="1">
    <location>
        <begin position="73"/>
        <end position="96"/>
    </location>
</feature>
<name>A0A364Y2G8_9BACT</name>
<proteinExistence type="predicted"/>
<organism evidence="2 3">
    <name type="scientific">Pseudochryseolinea flava</name>
    <dbReference type="NCBI Taxonomy" id="2059302"/>
    <lineage>
        <taxon>Bacteria</taxon>
        <taxon>Pseudomonadati</taxon>
        <taxon>Bacteroidota</taxon>
        <taxon>Cytophagia</taxon>
        <taxon>Cytophagales</taxon>
        <taxon>Fulvivirgaceae</taxon>
        <taxon>Pseudochryseolinea</taxon>
    </lineage>
</organism>
<keyword evidence="3" id="KW-1185">Reference proteome</keyword>
<dbReference type="OrthoDB" id="680984at2"/>
<dbReference type="Proteomes" id="UP000251889">
    <property type="component" value="Unassembled WGS sequence"/>
</dbReference>
<dbReference type="EMBL" id="QMFY01000006">
    <property type="protein sequence ID" value="RAW00502.1"/>
    <property type="molecule type" value="Genomic_DNA"/>
</dbReference>
<dbReference type="RefSeq" id="WP_112747302.1">
    <property type="nucleotide sequence ID" value="NZ_QMFY01000006.1"/>
</dbReference>
<evidence type="ECO:0000313" key="3">
    <source>
        <dbReference type="Proteomes" id="UP000251889"/>
    </source>
</evidence>
<feature type="transmembrane region" description="Helical" evidence="1">
    <location>
        <begin position="102"/>
        <end position="125"/>
    </location>
</feature>